<evidence type="ECO:0000256" key="6">
    <source>
        <dbReference type="SAM" id="SignalP"/>
    </source>
</evidence>
<dbReference type="GO" id="GO:0008239">
    <property type="term" value="F:dipeptidyl-peptidase activity"/>
    <property type="evidence" value="ECO:0007669"/>
    <property type="project" value="TreeGrafter"/>
</dbReference>
<dbReference type="Gene3D" id="3.40.50.1820">
    <property type="entry name" value="alpha/beta hydrolase"/>
    <property type="match status" value="1"/>
</dbReference>
<keyword evidence="3 6" id="KW-0732">Signal</keyword>
<dbReference type="PANTHER" id="PTHR11010">
    <property type="entry name" value="PROTEASE S28 PRO-X CARBOXYPEPTIDASE-RELATED"/>
    <property type="match status" value="1"/>
</dbReference>
<evidence type="ECO:0000256" key="1">
    <source>
        <dbReference type="ARBA" id="ARBA00011079"/>
    </source>
</evidence>
<dbReference type="AlphaFoldDB" id="A0A6J0B3X0"/>
<accession>A0A6J0B3X0</accession>
<dbReference type="InParanoid" id="A0A6J0B3X0"/>
<dbReference type="OrthoDB" id="1735038at2759"/>
<dbReference type="PANTHER" id="PTHR11010:SF5">
    <property type="entry name" value="RE36938P-RELATED"/>
    <property type="match status" value="1"/>
</dbReference>
<dbReference type="Pfam" id="PF05577">
    <property type="entry name" value="Peptidase_S28"/>
    <property type="match status" value="1"/>
</dbReference>
<evidence type="ECO:0000256" key="2">
    <source>
        <dbReference type="ARBA" id="ARBA00022670"/>
    </source>
</evidence>
<dbReference type="GeneID" id="107216967"/>
<evidence type="ECO:0000256" key="4">
    <source>
        <dbReference type="ARBA" id="ARBA00022801"/>
    </source>
</evidence>
<evidence type="ECO:0000313" key="7">
    <source>
        <dbReference type="Proteomes" id="UP000829291"/>
    </source>
</evidence>
<keyword evidence="7" id="KW-1185">Reference proteome</keyword>
<comment type="similarity">
    <text evidence="1">Belongs to the peptidase S28 family.</text>
</comment>
<dbReference type="RefSeq" id="XP_015509794.1">
    <property type="nucleotide sequence ID" value="XM_015654308.1"/>
</dbReference>
<proteinExistence type="inferred from homology"/>
<dbReference type="InterPro" id="IPR008758">
    <property type="entry name" value="Peptidase_S28"/>
</dbReference>
<keyword evidence="2 9" id="KW-0645">Protease</keyword>
<name>A0A6J0B3X0_NEOLC</name>
<keyword evidence="5" id="KW-0325">Glycoprotein</keyword>
<dbReference type="InterPro" id="IPR029058">
    <property type="entry name" value="AB_hydrolase_fold"/>
</dbReference>
<dbReference type="RefSeq" id="XP_046588517.1">
    <property type="nucleotide sequence ID" value="XM_046732561.1"/>
</dbReference>
<evidence type="ECO:0000313" key="9">
    <source>
        <dbReference type="RefSeq" id="XP_046588517.1"/>
    </source>
</evidence>
<dbReference type="SUPFAM" id="SSF53474">
    <property type="entry name" value="alpha/beta-Hydrolases"/>
    <property type="match status" value="1"/>
</dbReference>
<dbReference type="GO" id="GO:0070008">
    <property type="term" value="F:serine-type exopeptidase activity"/>
    <property type="evidence" value="ECO:0007669"/>
    <property type="project" value="InterPro"/>
</dbReference>
<dbReference type="KEGG" id="nlo:107216967"/>
<protein>
    <submittedName>
        <fullName evidence="8 9">Thymus-specific serine protease</fullName>
    </submittedName>
</protein>
<dbReference type="GO" id="GO:0006508">
    <property type="term" value="P:proteolysis"/>
    <property type="evidence" value="ECO:0007669"/>
    <property type="project" value="UniProtKB-KW"/>
</dbReference>
<reference evidence="8" key="1">
    <citation type="submission" date="2025-04" db="UniProtKB">
        <authorList>
            <consortium name="RefSeq"/>
        </authorList>
    </citation>
    <scope>IDENTIFICATION</scope>
    <source>
        <tissue evidence="9">Thorax and Abdomen</tissue>
        <tissue evidence="8">Whole body</tissue>
    </source>
</reference>
<dbReference type="InterPro" id="IPR042269">
    <property type="entry name" value="Ser_carbopepase_S28_SKS"/>
</dbReference>
<evidence type="ECO:0000256" key="5">
    <source>
        <dbReference type="ARBA" id="ARBA00023180"/>
    </source>
</evidence>
<dbReference type="Proteomes" id="UP000829291">
    <property type="component" value="Chromosome 2"/>
</dbReference>
<gene>
    <name evidence="8 9" type="primary">LOC107216967</name>
</gene>
<keyword evidence="4" id="KW-0378">Hydrolase</keyword>
<organism evidence="7 8">
    <name type="scientific">Neodiprion lecontei</name>
    <name type="common">Redheaded pine sawfly</name>
    <dbReference type="NCBI Taxonomy" id="441921"/>
    <lineage>
        <taxon>Eukaryota</taxon>
        <taxon>Metazoa</taxon>
        <taxon>Ecdysozoa</taxon>
        <taxon>Arthropoda</taxon>
        <taxon>Hexapoda</taxon>
        <taxon>Insecta</taxon>
        <taxon>Pterygota</taxon>
        <taxon>Neoptera</taxon>
        <taxon>Endopterygota</taxon>
        <taxon>Hymenoptera</taxon>
        <taxon>Tenthredinoidea</taxon>
        <taxon>Diprionidae</taxon>
        <taxon>Diprioninae</taxon>
        <taxon>Neodiprion</taxon>
    </lineage>
</organism>
<sequence>MRRPSVWLLSVATAALLINSGDAFGSRSFWFEGLPDPPAARSAGTPSIAWIEQPVDHFNPRDNRTWSMRYYENDQFLSESNAPILIMIGGEWEITPGWLRSGQMYNLASTYGAMMYYTEHRYYGESYPTNNTSSENLQYLNVDQALADLAYFIEIVKKQRNLENSTVVLFGGSYAGNMAAWARIKYPHLIKGALASSAPILAKADFYEYYEVVTVALSRYSSQCSVDVNDAFLAVEELLQTSTGPETLKRFFNLCNDIDTSSWQDVASLLNTLAGVFAGVVQYDAVDSTGQSSVGRMCDVMTATYLGSPLQRLAYLTSWSTCVDTSYASLVEAYINEDWNSYAATSAMRPWYYQTCTEYGYYQTANSDKSVFGTLFQIEFFTELCKDLYGDYYNEYLLDSAVTRTNIVYGGLRPEVTNVIFTNGDLDPWHALSVLEDLNESSPAILVMGTSHCQDLYSDLSTDSAEMTAAKARVRELVGQWLS</sequence>
<evidence type="ECO:0000313" key="8">
    <source>
        <dbReference type="RefSeq" id="XP_015509794.1"/>
    </source>
</evidence>
<evidence type="ECO:0000256" key="3">
    <source>
        <dbReference type="ARBA" id="ARBA00022729"/>
    </source>
</evidence>
<dbReference type="Gene3D" id="1.20.120.980">
    <property type="entry name" value="Serine carboxypeptidase S28, SKS domain"/>
    <property type="match status" value="1"/>
</dbReference>
<feature type="signal peptide" evidence="6">
    <location>
        <begin position="1"/>
        <end position="23"/>
    </location>
</feature>
<feature type="chain" id="PRO_5027077669" evidence="6">
    <location>
        <begin position="24"/>
        <end position="483"/>
    </location>
</feature>